<evidence type="ECO:0000313" key="2">
    <source>
        <dbReference type="Proteomes" id="UP000249547"/>
    </source>
</evidence>
<dbReference type="OrthoDB" id="9762169at2"/>
<evidence type="ECO:0000313" key="1">
    <source>
        <dbReference type="EMBL" id="RAI98446.1"/>
    </source>
</evidence>
<dbReference type="Proteomes" id="UP000249547">
    <property type="component" value="Unassembled WGS sequence"/>
</dbReference>
<accession>A0A327Q9G3</accession>
<dbReference type="AlphaFoldDB" id="A0A327Q9G3"/>
<keyword evidence="2" id="KW-1185">Reference proteome</keyword>
<protein>
    <submittedName>
        <fullName evidence="1">Uncharacterized protein</fullName>
    </submittedName>
</protein>
<comment type="caution">
    <text evidence="1">The sequence shown here is derived from an EMBL/GenBank/DDBJ whole genome shotgun (WGS) entry which is preliminary data.</text>
</comment>
<proteinExistence type="predicted"/>
<dbReference type="EMBL" id="QLLL01000012">
    <property type="protein sequence ID" value="RAI98446.1"/>
    <property type="molecule type" value="Genomic_DNA"/>
</dbReference>
<gene>
    <name evidence="1" type="ORF">LX64_04808</name>
</gene>
<dbReference type="RefSeq" id="WP_111600193.1">
    <property type="nucleotide sequence ID" value="NZ_QLLL01000012.1"/>
</dbReference>
<reference evidence="1 2" key="1">
    <citation type="submission" date="2018-06" db="EMBL/GenBank/DDBJ databases">
        <title>Genomic Encyclopedia of Archaeal and Bacterial Type Strains, Phase II (KMG-II): from individual species to whole genera.</title>
        <authorList>
            <person name="Goeker M."/>
        </authorList>
    </citation>
    <scope>NUCLEOTIDE SEQUENCE [LARGE SCALE GENOMIC DNA]</scope>
    <source>
        <strain evidence="1 2">DSM 23857</strain>
    </source>
</reference>
<sequence length="141" mass="15976">MQLKTTRIFIAAIVVLVVCACKKKLEPVNTYDYVYIESTLKRDTIVFQDPTPFTRTRAEKPFLLYTGPGSGTIGIPRAYMYTLDTTEITTRMLGGGELDTLIYPFLIDSAQTIFKIGNFYDRPDLASQDTLTFQKLIKTNL</sequence>
<organism evidence="1 2">
    <name type="scientific">Chitinophaga skermanii</name>
    <dbReference type="NCBI Taxonomy" id="331697"/>
    <lineage>
        <taxon>Bacteria</taxon>
        <taxon>Pseudomonadati</taxon>
        <taxon>Bacteroidota</taxon>
        <taxon>Chitinophagia</taxon>
        <taxon>Chitinophagales</taxon>
        <taxon>Chitinophagaceae</taxon>
        <taxon>Chitinophaga</taxon>
    </lineage>
</organism>
<dbReference type="PROSITE" id="PS51257">
    <property type="entry name" value="PROKAR_LIPOPROTEIN"/>
    <property type="match status" value="1"/>
</dbReference>
<name>A0A327Q9G3_9BACT</name>